<evidence type="ECO:0000256" key="5">
    <source>
        <dbReference type="ARBA" id="ARBA00022801"/>
    </source>
</evidence>
<dbReference type="Pfam" id="PF00293">
    <property type="entry name" value="NUDIX"/>
    <property type="match status" value="1"/>
</dbReference>
<dbReference type="EMBL" id="BAABKN010000004">
    <property type="protein sequence ID" value="GAA4725093.1"/>
    <property type="molecule type" value="Genomic_DNA"/>
</dbReference>
<evidence type="ECO:0000313" key="9">
    <source>
        <dbReference type="EMBL" id="GAA4725093.1"/>
    </source>
</evidence>
<dbReference type="InterPro" id="IPR015797">
    <property type="entry name" value="NUDIX_hydrolase-like_dom_sf"/>
</dbReference>
<comment type="caution">
    <text evidence="9">The sequence shown here is derived from an EMBL/GenBank/DDBJ whole genome shotgun (WGS) entry which is preliminary data.</text>
</comment>
<dbReference type="PROSITE" id="PS00893">
    <property type="entry name" value="NUDIX_BOX"/>
    <property type="match status" value="1"/>
</dbReference>
<organism evidence="9 10">
    <name type="scientific">Nocardioides endophyticus</name>
    <dbReference type="NCBI Taxonomy" id="1353775"/>
    <lineage>
        <taxon>Bacteria</taxon>
        <taxon>Bacillati</taxon>
        <taxon>Actinomycetota</taxon>
        <taxon>Actinomycetes</taxon>
        <taxon>Propionibacteriales</taxon>
        <taxon>Nocardioidaceae</taxon>
        <taxon>Nocardioides</taxon>
    </lineage>
</organism>
<comment type="similarity">
    <text evidence="3">Belongs to the Nudix hydrolase family. PCD1 subfamily.</text>
</comment>
<dbReference type="InterPro" id="IPR020084">
    <property type="entry name" value="NUDIX_hydrolase_CS"/>
</dbReference>
<protein>
    <submittedName>
        <fullName evidence="9">CoA pyrophosphatase</fullName>
    </submittedName>
</protein>
<evidence type="ECO:0000256" key="4">
    <source>
        <dbReference type="ARBA" id="ARBA00022723"/>
    </source>
</evidence>
<keyword evidence="6" id="KW-0460">Magnesium</keyword>
<proteinExistence type="inferred from homology"/>
<name>A0ABP8YCB7_9ACTN</name>
<dbReference type="PROSITE" id="PS01293">
    <property type="entry name" value="NUDIX_COA"/>
    <property type="match status" value="1"/>
</dbReference>
<evidence type="ECO:0000256" key="7">
    <source>
        <dbReference type="ARBA" id="ARBA00023211"/>
    </source>
</evidence>
<reference evidence="10" key="1">
    <citation type="journal article" date="2019" name="Int. J. Syst. Evol. Microbiol.">
        <title>The Global Catalogue of Microorganisms (GCM) 10K type strain sequencing project: providing services to taxonomists for standard genome sequencing and annotation.</title>
        <authorList>
            <consortium name="The Broad Institute Genomics Platform"/>
            <consortium name="The Broad Institute Genome Sequencing Center for Infectious Disease"/>
            <person name="Wu L."/>
            <person name="Ma J."/>
        </authorList>
    </citation>
    <scope>NUCLEOTIDE SEQUENCE [LARGE SCALE GENOMIC DNA]</scope>
    <source>
        <strain evidence="10">JCM 18532</strain>
    </source>
</reference>
<comment type="cofactor">
    <cofactor evidence="2">
        <name>Mg(2+)</name>
        <dbReference type="ChEBI" id="CHEBI:18420"/>
    </cofactor>
</comment>
<evidence type="ECO:0000256" key="2">
    <source>
        <dbReference type="ARBA" id="ARBA00001946"/>
    </source>
</evidence>
<feature type="domain" description="Nudix hydrolase" evidence="8">
    <location>
        <begin position="42"/>
        <end position="176"/>
    </location>
</feature>
<keyword evidence="7" id="KW-0464">Manganese</keyword>
<dbReference type="InterPro" id="IPR045121">
    <property type="entry name" value="CoAse"/>
</dbReference>
<evidence type="ECO:0000256" key="3">
    <source>
        <dbReference type="ARBA" id="ARBA00006506"/>
    </source>
</evidence>
<dbReference type="PROSITE" id="PS51462">
    <property type="entry name" value="NUDIX"/>
    <property type="match status" value="1"/>
</dbReference>
<dbReference type="SUPFAM" id="SSF55811">
    <property type="entry name" value="Nudix"/>
    <property type="match status" value="1"/>
</dbReference>
<evidence type="ECO:0000256" key="1">
    <source>
        <dbReference type="ARBA" id="ARBA00001936"/>
    </source>
</evidence>
<dbReference type="InterPro" id="IPR000086">
    <property type="entry name" value="NUDIX_hydrolase_dom"/>
</dbReference>
<dbReference type="InterPro" id="IPR000059">
    <property type="entry name" value="NUDIX_hydrolase_NudL_CS"/>
</dbReference>
<evidence type="ECO:0000259" key="8">
    <source>
        <dbReference type="PROSITE" id="PS51462"/>
    </source>
</evidence>
<dbReference type="Proteomes" id="UP001499882">
    <property type="component" value="Unassembled WGS sequence"/>
</dbReference>
<comment type="cofactor">
    <cofactor evidence="1">
        <name>Mn(2+)</name>
        <dbReference type="ChEBI" id="CHEBI:29035"/>
    </cofactor>
</comment>
<sequence length="247" mass="26964">MTGVDSEDPGADLPDWLRPVEQAARDIEASDLTRFVPPPGGDARRGAVLMLFGEGPQGGELLLTERAHDMRSHPGQVSFPGGSVDPGEDVVEAALREAKEEVGVDPSSVTVFGRLPELWLPPSNFAVTPILGWWSAPTEVSVVSRAEVHAIHHVPLAELVDPEHRVTVQMPMGDYRSPGFLIGPDHDVILWGFTGGIIARLLDFLGWAVPWDESRVRDLPSYMFTGRERRAAALLDIDDDQRRGGAR</sequence>
<evidence type="ECO:0000313" key="10">
    <source>
        <dbReference type="Proteomes" id="UP001499882"/>
    </source>
</evidence>
<dbReference type="PANTHER" id="PTHR12992:SF11">
    <property type="entry name" value="MITOCHONDRIAL COENZYME A DIPHOSPHATASE NUDT8"/>
    <property type="match status" value="1"/>
</dbReference>
<gene>
    <name evidence="9" type="ORF">GCM10023350_04490</name>
</gene>
<dbReference type="CDD" id="cd03426">
    <property type="entry name" value="NUDIX_CoAse_Nudt7"/>
    <property type="match status" value="1"/>
</dbReference>
<dbReference type="Gene3D" id="3.90.79.10">
    <property type="entry name" value="Nucleoside Triphosphate Pyrophosphohydrolase"/>
    <property type="match status" value="1"/>
</dbReference>
<dbReference type="PANTHER" id="PTHR12992">
    <property type="entry name" value="NUDIX HYDROLASE"/>
    <property type="match status" value="1"/>
</dbReference>
<keyword evidence="5" id="KW-0378">Hydrolase</keyword>
<accession>A0ABP8YCB7</accession>
<keyword evidence="4" id="KW-0479">Metal-binding</keyword>
<evidence type="ECO:0000256" key="6">
    <source>
        <dbReference type="ARBA" id="ARBA00022842"/>
    </source>
</evidence>
<keyword evidence="10" id="KW-1185">Reference proteome</keyword>